<dbReference type="Proteomes" id="UP001597119">
    <property type="component" value="Unassembled WGS sequence"/>
</dbReference>
<dbReference type="Gene3D" id="3.40.50.300">
    <property type="entry name" value="P-loop containing nucleotide triphosphate hydrolases"/>
    <property type="match status" value="1"/>
</dbReference>
<evidence type="ECO:0000313" key="4">
    <source>
        <dbReference type="EMBL" id="MFD1588392.1"/>
    </source>
</evidence>
<dbReference type="SUPFAM" id="SSF52540">
    <property type="entry name" value="P-loop containing nucleoside triphosphate hydrolases"/>
    <property type="match status" value="1"/>
</dbReference>
<evidence type="ECO:0000313" key="5">
    <source>
        <dbReference type="Proteomes" id="UP001597119"/>
    </source>
</evidence>
<evidence type="ECO:0000256" key="1">
    <source>
        <dbReference type="ARBA" id="ARBA00023054"/>
    </source>
</evidence>
<dbReference type="Gene3D" id="1.10.287.1490">
    <property type="match status" value="1"/>
</dbReference>
<gene>
    <name evidence="4" type="ORF">ACFR9U_15525</name>
</gene>
<dbReference type="EMBL" id="JBHUDJ010000011">
    <property type="protein sequence ID" value="MFD1588392.1"/>
    <property type="molecule type" value="Genomic_DNA"/>
</dbReference>
<dbReference type="InterPro" id="IPR027417">
    <property type="entry name" value="P-loop_NTPase"/>
</dbReference>
<dbReference type="InterPro" id="IPR038729">
    <property type="entry name" value="Rad50/SbcC_AAA"/>
</dbReference>
<name>A0ABD6CDL5_9EURY</name>
<feature type="coiled-coil region" evidence="2">
    <location>
        <begin position="362"/>
        <end position="511"/>
    </location>
</feature>
<feature type="coiled-coil region" evidence="2">
    <location>
        <begin position="135"/>
        <end position="284"/>
    </location>
</feature>
<dbReference type="PANTHER" id="PTHR32083">
    <property type="entry name" value="CILIA AND FLAGELLA-ASSOCIATED PROTEIN 58-RELATED"/>
    <property type="match status" value="1"/>
</dbReference>
<keyword evidence="1 2" id="KW-0175">Coiled coil</keyword>
<proteinExistence type="predicted"/>
<keyword evidence="5" id="KW-1185">Reference proteome</keyword>
<organism evidence="4 5">
    <name type="scientific">Halorientalis brevis</name>
    <dbReference type="NCBI Taxonomy" id="1126241"/>
    <lineage>
        <taxon>Archaea</taxon>
        <taxon>Methanobacteriati</taxon>
        <taxon>Methanobacteriota</taxon>
        <taxon>Stenosarchaea group</taxon>
        <taxon>Halobacteria</taxon>
        <taxon>Halobacteriales</taxon>
        <taxon>Haloarculaceae</taxon>
        <taxon>Halorientalis</taxon>
    </lineage>
</organism>
<reference evidence="4 5" key="1">
    <citation type="journal article" date="2019" name="Int. J. Syst. Evol. Microbiol.">
        <title>The Global Catalogue of Microorganisms (GCM) 10K type strain sequencing project: providing services to taxonomists for standard genome sequencing and annotation.</title>
        <authorList>
            <consortium name="The Broad Institute Genomics Platform"/>
            <consortium name="The Broad Institute Genome Sequencing Center for Infectious Disease"/>
            <person name="Wu L."/>
            <person name="Ma J."/>
        </authorList>
    </citation>
    <scope>NUCLEOTIDE SEQUENCE [LARGE SCALE GENOMIC DNA]</scope>
    <source>
        <strain evidence="4 5">CGMCC 1.12125</strain>
    </source>
</reference>
<dbReference type="Pfam" id="PF13476">
    <property type="entry name" value="AAA_23"/>
    <property type="match status" value="1"/>
</dbReference>
<evidence type="ECO:0000256" key="2">
    <source>
        <dbReference type="SAM" id="Coils"/>
    </source>
</evidence>
<sequence length="648" mass="72796">MNSVGTTSNVAVAVENVGGIEEESLSFAPGVTVLTGKNATNRTSLLQSLMAAVGSDNVSLKSDAEQGEVTLSLDGETYTRTLVREDGRIRTSGDPYLDDAELADLFAFLLESNEARQAVRRGADLRELIMRPVDTDAIRAEIERLEAEKRRLDDELAELADLEEELPGLEERRTNIESDIADQEATLEQKRSALDALDASLEDSKEKQEQLDAKLTELETARTDLEGKQTRLSTERASIESLREERTDLEADLDDVPDGIADRIDQLDAELDRVREHKQSLDATITQLGQVIQFNESVVDGESDAVLDALDADGEGESVTDQLLADDGDVVCWTCGSEVAQSSITNTLETLRTLRQEKVTVRRDCQADIDELQAEKRDLEDERAERERLQRRLDDVDDEIEQRQEAVATLESEIESLEATIEELEAAVQQRESEQYDDVLERHREVNEAEFELESLQDDLADVEAEIERIEAEIDRRSDLEDRRESVAAELTEQRTKIDRLEADVVDIFNEEMAAVLSLLDYDNIERIWIERRERESGGRRTETEHVFDLHVVRGSTDGAAYEDRIEHLSESEREVAGLVFALAGYLAHDVYESVPFMLLDSLEAIDAERIADLIEYLSEYTPNLVVALLETDAAAVDQQYERIEMGA</sequence>
<dbReference type="RefSeq" id="WP_247381400.1">
    <property type="nucleotide sequence ID" value="NZ_JALLGV010000010.1"/>
</dbReference>
<dbReference type="NCBIfam" id="NF045487">
    <property type="entry name" value="ASRP"/>
    <property type="match status" value="1"/>
</dbReference>
<comment type="caution">
    <text evidence="4">The sequence shown here is derived from an EMBL/GenBank/DDBJ whole genome shotgun (WGS) entry which is preliminary data.</text>
</comment>
<accession>A0ABD6CDL5</accession>
<protein>
    <submittedName>
        <fullName evidence="4">Archaea-specific SMC-related protein</fullName>
    </submittedName>
</protein>
<feature type="domain" description="Rad50/SbcC-type AAA" evidence="3">
    <location>
        <begin position="14"/>
        <end position="226"/>
    </location>
</feature>
<dbReference type="AlphaFoldDB" id="A0ABD6CDL5"/>
<evidence type="ECO:0000259" key="3">
    <source>
        <dbReference type="Pfam" id="PF13476"/>
    </source>
</evidence>